<gene>
    <name evidence="1" type="ordered locus">Cyan7425_3783</name>
</gene>
<protein>
    <submittedName>
        <fullName evidence="1">Uncharacterized protein</fullName>
    </submittedName>
</protein>
<dbReference type="AlphaFoldDB" id="B8HTM1"/>
<dbReference type="OrthoDB" id="9804312at2"/>
<accession>B8HTM1</accession>
<dbReference type="EMBL" id="CP001344">
    <property type="protein sequence ID" value="ACL46102.1"/>
    <property type="molecule type" value="Genomic_DNA"/>
</dbReference>
<organism evidence="1">
    <name type="scientific">Cyanothece sp. (strain PCC 7425 / ATCC 29141)</name>
    <dbReference type="NCBI Taxonomy" id="395961"/>
    <lineage>
        <taxon>Bacteria</taxon>
        <taxon>Bacillati</taxon>
        <taxon>Cyanobacteriota</taxon>
        <taxon>Cyanophyceae</taxon>
        <taxon>Gomontiellales</taxon>
        <taxon>Cyanothecaceae</taxon>
        <taxon>Cyanothece</taxon>
    </lineage>
</organism>
<dbReference type="STRING" id="395961.Cyan7425_3783"/>
<reference evidence="1" key="1">
    <citation type="submission" date="2009-01" db="EMBL/GenBank/DDBJ databases">
        <title>Complete sequence of chromosome Cyanothece sp. PCC 7425.</title>
        <authorList>
            <consortium name="US DOE Joint Genome Institute"/>
            <person name="Lucas S."/>
            <person name="Copeland A."/>
            <person name="Lapidus A."/>
            <person name="Glavina del Rio T."/>
            <person name="Dalin E."/>
            <person name="Tice H."/>
            <person name="Bruce D."/>
            <person name="Goodwin L."/>
            <person name="Pitluck S."/>
            <person name="Sims D."/>
            <person name="Meineke L."/>
            <person name="Brettin T."/>
            <person name="Detter J.C."/>
            <person name="Han C."/>
            <person name="Larimer F."/>
            <person name="Land M."/>
            <person name="Hauser L."/>
            <person name="Kyrpides N."/>
            <person name="Ovchinnikova G."/>
            <person name="Liberton M."/>
            <person name="Stoeckel J."/>
            <person name="Banerjee A."/>
            <person name="Singh A."/>
            <person name="Page L."/>
            <person name="Sato H."/>
            <person name="Zhao L."/>
            <person name="Sherman L."/>
            <person name="Pakrasi H."/>
            <person name="Richardson P."/>
        </authorList>
    </citation>
    <scope>NUCLEOTIDE SEQUENCE</scope>
    <source>
        <strain evidence="1">PCC 7425</strain>
    </source>
</reference>
<dbReference type="eggNOG" id="COG4976">
    <property type="taxonomic scope" value="Bacteria"/>
</dbReference>
<proteinExistence type="predicted"/>
<evidence type="ECO:0000313" key="1">
    <source>
        <dbReference type="EMBL" id="ACL46102.1"/>
    </source>
</evidence>
<name>B8HTM1_CYAP4</name>
<dbReference type="KEGG" id="cyn:Cyan7425_3783"/>
<dbReference type="eggNOG" id="COG0500">
    <property type="taxonomic scope" value="Bacteria"/>
</dbReference>
<sequence>MKEWYREDLAYIHDVGHSDYALKSAPAILDILIQNNIREGLVVDLGCGRRDEELHYLRLYKARDVAEKLRQIGFQVQIMGSYGQYELPKAHAAFIALKSG</sequence>
<dbReference type="HOGENOM" id="CLU_2301159_0_0_3"/>